<dbReference type="Gene3D" id="3.10.20.90">
    <property type="entry name" value="Phosphatidylinositol 3-kinase Catalytic Subunit, Chain A, domain 1"/>
    <property type="match status" value="1"/>
</dbReference>
<comment type="subcellular location">
    <subcellularLocation>
        <location evidence="1 6">Preautophagosomal structure membrane</location>
        <topology evidence="1 6">Peripheral membrane protein</topology>
    </subcellularLocation>
</comment>
<dbReference type="PANTHER" id="PTHR13040">
    <property type="entry name" value="AUTOPHAGY PROTEIN 5"/>
    <property type="match status" value="1"/>
</dbReference>
<comment type="subunit">
    <text evidence="6">Conjugated with ATG12.</text>
</comment>
<evidence type="ECO:0000313" key="10">
    <source>
        <dbReference type="EMBL" id="BEI94280.1"/>
    </source>
</evidence>
<accession>A0AA48L9B4</accession>
<evidence type="ECO:0000256" key="1">
    <source>
        <dbReference type="ARBA" id="ARBA00004623"/>
    </source>
</evidence>
<dbReference type="InterPro" id="IPR042527">
    <property type="entry name" value="Atg5_UblA_dom_sf"/>
</dbReference>
<evidence type="ECO:0000259" key="9">
    <source>
        <dbReference type="Pfam" id="PF20638"/>
    </source>
</evidence>
<comment type="similarity">
    <text evidence="2 6">Belongs to the ATG5 family.</text>
</comment>
<dbReference type="GO" id="GO:0006995">
    <property type="term" value="P:cellular response to nitrogen starvation"/>
    <property type="evidence" value="ECO:0007669"/>
    <property type="project" value="TreeGrafter"/>
</dbReference>
<evidence type="ECO:0000313" key="11">
    <source>
        <dbReference type="Proteomes" id="UP001233271"/>
    </source>
</evidence>
<dbReference type="GO" id="GO:0000422">
    <property type="term" value="P:autophagy of mitochondrion"/>
    <property type="evidence" value="ECO:0007669"/>
    <property type="project" value="TreeGrafter"/>
</dbReference>
<protein>
    <recommendedName>
        <fullName evidence="6">Autophagy protein 5</fullName>
    </recommendedName>
</protein>
<dbReference type="RefSeq" id="XP_060459545.1">
    <property type="nucleotide sequence ID" value="XM_060603229.1"/>
</dbReference>
<dbReference type="InterPro" id="IPR048939">
    <property type="entry name" value="ATG5_UblA"/>
</dbReference>
<keyword evidence="6" id="KW-0813">Transport</keyword>
<feature type="domain" description="Autophagy protein ATG5 UblB" evidence="7">
    <location>
        <begin position="223"/>
        <end position="303"/>
    </location>
</feature>
<proteinExistence type="inferred from homology"/>
<evidence type="ECO:0000256" key="6">
    <source>
        <dbReference type="RuleBase" id="RU361202"/>
    </source>
</evidence>
<dbReference type="GO" id="GO:0061908">
    <property type="term" value="C:phagophore"/>
    <property type="evidence" value="ECO:0007669"/>
    <property type="project" value="TreeGrafter"/>
</dbReference>
<dbReference type="GO" id="GO:0005776">
    <property type="term" value="C:autophagosome"/>
    <property type="evidence" value="ECO:0007669"/>
    <property type="project" value="TreeGrafter"/>
</dbReference>
<dbReference type="GO" id="GO:0044233">
    <property type="term" value="C:mitochondria-associated endoplasmic reticulum membrane contact site"/>
    <property type="evidence" value="ECO:0007669"/>
    <property type="project" value="TreeGrafter"/>
</dbReference>
<keyword evidence="4 6" id="KW-0832">Ubl conjugation</keyword>
<dbReference type="GO" id="GO:0034727">
    <property type="term" value="P:piecemeal microautophagy of the nucleus"/>
    <property type="evidence" value="ECO:0007669"/>
    <property type="project" value="TreeGrafter"/>
</dbReference>
<reference evidence="10" key="1">
    <citation type="journal article" date="2023" name="BMC Genomics">
        <title>Chromosome-level genome assemblies of Cutaneotrichosporon spp. (Trichosporonales, Basidiomycota) reveal imbalanced evolution between nucleotide sequences and chromosome synteny.</title>
        <authorList>
            <person name="Kobayashi Y."/>
            <person name="Kayamori A."/>
            <person name="Aoki K."/>
            <person name="Shiwa Y."/>
            <person name="Matsutani M."/>
            <person name="Fujita N."/>
            <person name="Sugita T."/>
            <person name="Iwasaki W."/>
            <person name="Tanaka N."/>
            <person name="Takashima M."/>
        </authorList>
    </citation>
    <scope>NUCLEOTIDE SEQUENCE</scope>
    <source>
        <strain evidence="10">HIS019</strain>
    </source>
</reference>
<dbReference type="KEGG" id="ccac:CcaHIS019_0607390"/>
<comment type="function">
    <text evidence="6">Involved in cytoplasm to vacuole transport (Cvt) and autophagic vesicle formation.</text>
</comment>
<sequence length="308" mass="33526">MAAAVQSSTNLFRRLAWSATVPLNIRLAAAGGPVDQYFIQAPRYTYLALLLPTIREHLVELALDDEALARTNESEWWFELDASDSPFPSDAVRWHWPLDLVDLCATMLRPASSQSESEHPIRLILHLSGAPGDKLAVPPTVEAVKTHFVSQVKEADFVRWGNTKRVTGLRRADLEAGWDGVVAGDYDLHHRMAGRIVPLPIPASPPTSPQPDKIDSAYSARSLPIKVYLPDGAVAIQAPVAPLTDGQPTTLLQMLRTMLPLLFENGYGAAQPIAQGILLPPDADVAWLAACMAGADGWLRIGIRLVAE</sequence>
<dbReference type="InterPro" id="IPR007239">
    <property type="entry name" value="Atg5"/>
</dbReference>
<dbReference type="GO" id="GO:0019776">
    <property type="term" value="F:Atg8-family ligase activity"/>
    <property type="evidence" value="ECO:0007669"/>
    <property type="project" value="TreeGrafter"/>
</dbReference>
<dbReference type="Proteomes" id="UP001233271">
    <property type="component" value="Chromosome 6"/>
</dbReference>
<dbReference type="AlphaFoldDB" id="A0AA48L9B4"/>
<dbReference type="PANTHER" id="PTHR13040:SF2">
    <property type="entry name" value="AUTOPHAGY PROTEIN 5"/>
    <property type="match status" value="1"/>
</dbReference>
<organism evidence="10 11">
    <name type="scientific">Cutaneotrichosporon cavernicola</name>
    <dbReference type="NCBI Taxonomy" id="279322"/>
    <lineage>
        <taxon>Eukaryota</taxon>
        <taxon>Fungi</taxon>
        <taxon>Dikarya</taxon>
        <taxon>Basidiomycota</taxon>
        <taxon>Agaricomycotina</taxon>
        <taxon>Tremellomycetes</taxon>
        <taxon>Trichosporonales</taxon>
        <taxon>Trichosporonaceae</taxon>
        <taxon>Cutaneotrichosporon</taxon>
    </lineage>
</organism>
<evidence type="ECO:0000259" key="7">
    <source>
        <dbReference type="Pfam" id="PF04106"/>
    </source>
</evidence>
<dbReference type="Pfam" id="PF20637">
    <property type="entry name" value="ATG5_HBR"/>
    <property type="match status" value="1"/>
</dbReference>
<name>A0AA48L9B4_9TREE</name>
<dbReference type="Gene3D" id="3.10.20.620">
    <property type="match status" value="1"/>
</dbReference>
<dbReference type="InterPro" id="IPR042526">
    <property type="entry name" value="Atg5_HR"/>
</dbReference>
<evidence type="ECO:0000256" key="5">
    <source>
        <dbReference type="ARBA" id="ARBA00023006"/>
    </source>
</evidence>
<dbReference type="GeneID" id="85498150"/>
<dbReference type="Pfam" id="PF04106">
    <property type="entry name" value="ATG5_UblB"/>
    <property type="match status" value="1"/>
</dbReference>
<evidence type="ECO:0000256" key="2">
    <source>
        <dbReference type="ARBA" id="ARBA00006910"/>
    </source>
</evidence>
<dbReference type="EMBL" id="AP028217">
    <property type="protein sequence ID" value="BEI94280.1"/>
    <property type="molecule type" value="Genomic_DNA"/>
</dbReference>
<dbReference type="GO" id="GO:0034274">
    <property type="term" value="C:Atg12-Atg5-Atg16 complex"/>
    <property type="evidence" value="ECO:0007669"/>
    <property type="project" value="TreeGrafter"/>
</dbReference>
<keyword evidence="6" id="KW-0472">Membrane</keyword>
<evidence type="ECO:0000256" key="3">
    <source>
        <dbReference type="ARBA" id="ARBA00022499"/>
    </source>
</evidence>
<dbReference type="InterPro" id="IPR048318">
    <property type="entry name" value="ATG5_UblB"/>
</dbReference>
<dbReference type="Gene3D" id="1.10.246.190">
    <property type="entry name" value="Autophagy protein Apg5, helix rich domain"/>
    <property type="match status" value="1"/>
</dbReference>
<evidence type="ECO:0000259" key="8">
    <source>
        <dbReference type="Pfam" id="PF20637"/>
    </source>
</evidence>
<dbReference type="GO" id="GO:0034045">
    <property type="term" value="C:phagophore assembly site membrane"/>
    <property type="evidence" value="ECO:0007669"/>
    <property type="project" value="UniProtKB-SubCell"/>
</dbReference>
<keyword evidence="3 6" id="KW-1017">Isopeptide bond</keyword>
<evidence type="ECO:0000256" key="4">
    <source>
        <dbReference type="ARBA" id="ARBA00022843"/>
    </source>
</evidence>
<keyword evidence="5 6" id="KW-0072">Autophagy</keyword>
<feature type="domain" description="Autophagy protein ATG5 UblA" evidence="9">
    <location>
        <begin position="17"/>
        <end position="126"/>
    </location>
</feature>
<keyword evidence="11" id="KW-1185">Reference proteome</keyword>
<dbReference type="Pfam" id="PF20638">
    <property type="entry name" value="ATG5_UblA"/>
    <property type="match status" value="1"/>
</dbReference>
<gene>
    <name evidence="10" type="primary">ATG5</name>
    <name evidence="10" type="ORF">CcaverHIS019_0607390</name>
</gene>
<feature type="domain" description="Autophagy protein ATG5 alpha-helical bundle region" evidence="8">
    <location>
        <begin position="142"/>
        <end position="198"/>
    </location>
</feature>
<dbReference type="InterPro" id="IPR048940">
    <property type="entry name" value="ATG5_HBR"/>
</dbReference>